<reference evidence="10" key="1">
    <citation type="journal article" date="2019" name="Int. J. Syst. Evol. Microbiol.">
        <title>The Global Catalogue of Microorganisms (GCM) 10K type strain sequencing project: providing services to taxonomists for standard genome sequencing and annotation.</title>
        <authorList>
            <consortium name="The Broad Institute Genomics Platform"/>
            <consortium name="The Broad Institute Genome Sequencing Center for Infectious Disease"/>
            <person name="Wu L."/>
            <person name="Ma J."/>
        </authorList>
    </citation>
    <scope>NUCLEOTIDE SEQUENCE [LARGE SCALE GENOMIC DNA]</scope>
    <source>
        <strain evidence="10">JCM 18532</strain>
    </source>
</reference>
<keyword evidence="6" id="KW-1133">Transmembrane helix</keyword>
<evidence type="ECO:0000259" key="8">
    <source>
        <dbReference type="Pfam" id="PF00082"/>
    </source>
</evidence>
<evidence type="ECO:0000256" key="7">
    <source>
        <dbReference type="SAM" id="SignalP"/>
    </source>
</evidence>
<evidence type="ECO:0000313" key="9">
    <source>
        <dbReference type="EMBL" id="GAA4724856.1"/>
    </source>
</evidence>
<organism evidence="9 10">
    <name type="scientific">Nocardioides endophyticus</name>
    <dbReference type="NCBI Taxonomy" id="1353775"/>
    <lineage>
        <taxon>Bacteria</taxon>
        <taxon>Bacillati</taxon>
        <taxon>Actinomycetota</taxon>
        <taxon>Actinomycetes</taxon>
        <taxon>Propionibacteriales</taxon>
        <taxon>Nocardioidaceae</taxon>
        <taxon>Nocardioides</taxon>
    </lineage>
</organism>
<proteinExistence type="inferred from homology"/>
<evidence type="ECO:0000313" key="10">
    <source>
        <dbReference type="Proteomes" id="UP001499882"/>
    </source>
</evidence>
<sequence>MRLRSVLAAPLALSAVVTAAAVGVVAGAAPAYAVDNVCRDVDATTPPGDTGLPSAPYALLGIEAAQDHVERFAPKTDLPVRVAVLSSGVLQGDGALPVKRAVDGSGIGGEITDPQGTEVAGLVAGSARKDRQGVGIAPDAEIVDVRTFVNRGSNSARERPTTPALAGSMSWVAANAGSLNIRVAVVPYAVRKSDSLREVVRAAQDAGVIVVAATGDRPEAGGELSSSFEDPPAKDEDAGPLFFPAGYPGVVAVNATGSGDPAGAIESVVKNSRTTVAAPTYDAVSYGLNGSTCLVQETSTGAAAAEVAGVLALLWQRFPKETPAQIVSRLVNTADGTTDDPTPLTGAGVVQPYEALTRPLAPDKSGDVERTVVHADTDTQATAPEPADDLLADTRENAVWWGLIGGGLLVVALMLRPVLARRRRT</sequence>
<keyword evidence="3" id="KW-0378">Hydrolase</keyword>
<feature type="transmembrane region" description="Helical" evidence="6">
    <location>
        <begin position="398"/>
        <end position="419"/>
    </location>
</feature>
<feature type="signal peptide" evidence="7">
    <location>
        <begin position="1"/>
        <end position="19"/>
    </location>
</feature>
<dbReference type="EMBL" id="BAABKN010000004">
    <property type="protein sequence ID" value="GAA4724856.1"/>
    <property type="molecule type" value="Genomic_DNA"/>
</dbReference>
<keyword evidence="4" id="KW-0720">Serine protease</keyword>
<evidence type="ECO:0000256" key="5">
    <source>
        <dbReference type="PROSITE-ProRule" id="PRU01240"/>
    </source>
</evidence>
<dbReference type="InterPro" id="IPR050131">
    <property type="entry name" value="Peptidase_S8_subtilisin-like"/>
</dbReference>
<dbReference type="InterPro" id="IPR036852">
    <property type="entry name" value="Peptidase_S8/S53_dom_sf"/>
</dbReference>
<feature type="chain" id="PRO_5047045968" evidence="7">
    <location>
        <begin position="20"/>
        <end position="425"/>
    </location>
</feature>
<dbReference type="RefSeq" id="WP_345524880.1">
    <property type="nucleotide sequence ID" value="NZ_BAABKN010000004.1"/>
</dbReference>
<evidence type="ECO:0000256" key="2">
    <source>
        <dbReference type="ARBA" id="ARBA00022670"/>
    </source>
</evidence>
<dbReference type="GO" id="GO:0006508">
    <property type="term" value="P:proteolysis"/>
    <property type="evidence" value="ECO:0007669"/>
    <property type="project" value="UniProtKB-KW"/>
</dbReference>
<dbReference type="PROSITE" id="PS51892">
    <property type="entry name" value="SUBTILASE"/>
    <property type="match status" value="1"/>
</dbReference>
<accession>A0ABP8YB96</accession>
<comment type="caution">
    <text evidence="9">The sequence shown here is derived from an EMBL/GenBank/DDBJ whole genome shotgun (WGS) entry which is preliminary data.</text>
</comment>
<dbReference type="PANTHER" id="PTHR43806:SF11">
    <property type="entry name" value="CEREVISIN-RELATED"/>
    <property type="match status" value="1"/>
</dbReference>
<dbReference type="GO" id="GO:0008233">
    <property type="term" value="F:peptidase activity"/>
    <property type="evidence" value="ECO:0007669"/>
    <property type="project" value="UniProtKB-KW"/>
</dbReference>
<evidence type="ECO:0000256" key="6">
    <source>
        <dbReference type="SAM" id="Phobius"/>
    </source>
</evidence>
<dbReference type="PANTHER" id="PTHR43806">
    <property type="entry name" value="PEPTIDASE S8"/>
    <property type="match status" value="1"/>
</dbReference>
<feature type="domain" description="Peptidase S8/S53" evidence="8">
    <location>
        <begin position="116"/>
        <end position="338"/>
    </location>
</feature>
<comment type="similarity">
    <text evidence="1 5">Belongs to the peptidase S8 family.</text>
</comment>
<gene>
    <name evidence="9" type="primary">mycP</name>
    <name evidence="9" type="ORF">GCM10023350_04140</name>
</gene>
<dbReference type="Gene3D" id="3.40.50.200">
    <property type="entry name" value="Peptidase S8/S53 domain"/>
    <property type="match status" value="1"/>
</dbReference>
<dbReference type="InterPro" id="IPR000209">
    <property type="entry name" value="Peptidase_S8/S53_dom"/>
</dbReference>
<dbReference type="SUPFAM" id="SSF52743">
    <property type="entry name" value="Subtilisin-like"/>
    <property type="match status" value="1"/>
</dbReference>
<name>A0ABP8YB96_9ACTN</name>
<keyword evidence="6" id="KW-0472">Membrane</keyword>
<dbReference type="CDD" id="cd00306">
    <property type="entry name" value="Peptidases_S8_S53"/>
    <property type="match status" value="1"/>
</dbReference>
<keyword evidence="7" id="KW-0732">Signal</keyword>
<keyword evidence="10" id="KW-1185">Reference proteome</keyword>
<dbReference type="Proteomes" id="UP001499882">
    <property type="component" value="Unassembled WGS sequence"/>
</dbReference>
<evidence type="ECO:0000256" key="1">
    <source>
        <dbReference type="ARBA" id="ARBA00011073"/>
    </source>
</evidence>
<protein>
    <submittedName>
        <fullName evidence="9">Type VII secretion-associated serine protease mycosin</fullName>
    </submittedName>
</protein>
<keyword evidence="2 9" id="KW-0645">Protease</keyword>
<comment type="caution">
    <text evidence="5">Lacks conserved residue(s) required for the propagation of feature annotation.</text>
</comment>
<evidence type="ECO:0000256" key="3">
    <source>
        <dbReference type="ARBA" id="ARBA00022801"/>
    </source>
</evidence>
<dbReference type="Pfam" id="PF00082">
    <property type="entry name" value="Peptidase_S8"/>
    <property type="match status" value="1"/>
</dbReference>
<keyword evidence="6" id="KW-0812">Transmembrane</keyword>
<evidence type="ECO:0000256" key="4">
    <source>
        <dbReference type="ARBA" id="ARBA00022825"/>
    </source>
</evidence>